<evidence type="ECO:0000313" key="1">
    <source>
        <dbReference type="EMBL" id="MPL63040.1"/>
    </source>
</evidence>
<dbReference type="AlphaFoldDB" id="A0A644T887"/>
<proteinExistence type="predicted"/>
<evidence type="ECO:0008006" key="2">
    <source>
        <dbReference type="Google" id="ProtNLM"/>
    </source>
</evidence>
<comment type="caution">
    <text evidence="1">The sequence shown here is derived from an EMBL/GenBank/DDBJ whole genome shotgun (WGS) entry which is preliminary data.</text>
</comment>
<accession>A0A644T887</accession>
<sequence length="96" mass="10991">MNVRSEIRFSRVKHADGFGFNCMKTAYTLDVKGRLDCYPEGDNQIIAEADENNLNAFIAWIKDNIDDDSQLTCYNSLNYSGVYKEFDIFLHASIPL</sequence>
<protein>
    <recommendedName>
        <fullName evidence="2">Acylphosphatase-like domain-containing protein</fullName>
    </recommendedName>
</protein>
<dbReference type="InterPro" id="IPR036046">
    <property type="entry name" value="Acylphosphatase-like_dom_sf"/>
</dbReference>
<reference evidence="1" key="1">
    <citation type="submission" date="2019-08" db="EMBL/GenBank/DDBJ databases">
        <authorList>
            <person name="Kucharzyk K."/>
            <person name="Murdoch R.W."/>
            <person name="Higgins S."/>
            <person name="Loffler F."/>
        </authorList>
    </citation>
    <scope>NUCLEOTIDE SEQUENCE</scope>
</reference>
<name>A0A644T887_9ZZZZ</name>
<gene>
    <name evidence="1" type="ORF">SDC9_08660</name>
</gene>
<organism evidence="1">
    <name type="scientific">bioreactor metagenome</name>
    <dbReference type="NCBI Taxonomy" id="1076179"/>
    <lineage>
        <taxon>unclassified sequences</taxon>
        <taxon>metagenomes</taxon>
        <taxon>ecological metagenomes</taxon>
    </lineage>
</organism>
<dbReference type="SUPFAM" id="SSF54975">
    <property type="entry name" value="Acylphosphatase/BLUF domain-like"/>
    <property type="match status" value="1"/>
</dbReference>
<dbReference type="EMBL" id="VSSQ01000020">
    <property type="protein sequence ID" value="MPL63040.1"/>
    <property type="molecule type" value="Genomic_DNA"/>
</dbReference>